<dbReference type="EMBL" id="NMUH01017286">
    <property type="protein sequence ID" value="MQM23660.1"/>
    <property type="molecule type" value="Genomic_DNA"/>
</dbReference>
<organism evidence="1 2">
    <name type="scientific">Colocasia esculenta</name>
    <name type="common">Wild taro</name>
    <name type="synonym">Arum esculentum</name>
    <dbReference type="NCBI Taxonomy" id="4460"/>
    <lineage>
        <taxon>Eukaryota</taxon>
        <taxon>Viridiplantae</taxon>
        <taxon>Streptophyta</taxon>
        <taxon>Embryophyta</taxon>
        <taxon>Tracheophyta</taxon>
        <taxon>Spermatophyta</taxon>
        <taxon>Magnoliopsida</taxon>
        <taxon>Liliopsida</taxon>
        <taxon>Araceae</taxon>
        <taxon>Aroideae</taxon>
        <taxon>Colocasieae</taxon>
        <taxon>Colocasia</taxon>
    </lineage>
</organism>
<comment type="caution">
    <text evidence="1">The sequence shown here is derived from an EMBL/GenBank/DDBJ whole genome shotgun (WGS) entry which is preliminary data.</text>
</comment>
<feature type="non-terminal residue" evidence="1">
    <location>
        <position position="78"/>
    </location>
</feature>
<dbReference type="Proteomes" id="UP000652761">
    <property type="component" value="Unassembled WGS sequence"/>
</dbReference>
<accession>A0A843XXJ8</accession>
<keyword evidence="2" id="KW-1185">Reference proteome</keyword>
<protein>
    <submittedName>
        <fullName evidence="1">Uncharacterized protein</fullName>
    </submittedName>
</protein>
<dbReference type="AlphaFoldDB" id="A0A843XXJ8"/>
<evidence type="ECO:0000313" key="1">
    <source>
        <dbReference type="EMBL" id="MQM23660.1"/>
    </source>
</evidence>
<sequence length="78" mass="7454">LHKEAGSNYGPAGDGGALAGCAGPDLELAAARGAVVQAAGPTAGPIGLCDAGVEAPRFAQGEELGDWACHLKPIGGAC</sequence>
<gene>
    <name evidence="1" type="ORF">Taro_056727</name>
</gene>
<reference evidence="1" key="1">
    <citation type="submission" date="2017-07" db="EMBL/GenBank/DDBJ databases">
        <title>Taro Niue Genome Assembly and Annotation.</title>
        <authorList>
            <person name="Atibalentja N."/>
            <person name="Keating K."/>
            <person name="Fields C.J."/>
        </authorList>
    </citation>
    <scope>NUCLEOTIDE SEQUENCE</scope>
    <source>
        <strain evidence="1">Niue_2</strain>
        <tissue evidence="1">Leaf</tissue>
    </source>
</reference>
<name>A0A843XXJ8_COLES</name>
<evidence type="ECO:0000313" key="2">
    <source>
        <dbReference type="Proteomes" id="UP000652761"/>
    </source>
</evidence>
<proteinExistence type="predicted"/>